<name>A0A085GHH3_EWIA3</name>
<feature type="signal peptide" evidence="1">
    <location>
        <begin position="1"/>
        <end position="24"/>
    </location>
</feature>
<evidence type="ECO:0000313" key="3">
    <source>
        <dbReference type="EMBL" id="KFC83168.1"/>
    </source>
</evidence>
<dbReference type="GeneID" id="78379578"/>
<comment type="caution">
    <text evidence="3">The sequence shown here is derived from an EMBL/GenBank/DDBJ whole genome shotgun (WGS) entry which is preliminary data.</text>
</comment>
<protein>
    <recommendedName>
        <fullName evidence="2">Fimbrial-type adhesion domain-containing protein</fullName>
    </recommendedName>
</protein>
<dbReference type="Gene3D" id="2.60.40.1090">
    <property type="entry name" value="Fimbrial-type adhesion domain"/>
    <property type="match status" value="1"/>
</dbReference>
<dbReference type="InterPro" id="IPR036937">
    <property type="entry name" value="Adhesion_dom_fimbrial_sf"/>
</dbReference>
<evidence type="ECO:0000256" key="1">
    <source>
        <dbReference type="SAM" id="SignalP"/>
    </source>
</evidence>
<sequence>MKMTSLFKMGVLAAGLIAAMGASAADGTVNISGKIIAAGCIIQGASTVAAQIDFGTLTPASFPAVGTLSPKKDVNFTLENCPTSVTSTKLIFTGTASVTDAALFALDPSSTATGLGIALFNKNGSQIPANGTSVVFPIDATTHTATIALQTAVKSTEKTVGGGTFVSRAIFAMTYN</sequence>
<dbReference type="eggNOG" id="COG3539">
    <property type="taxonomic scope" value="Bacteria"/>
</dbReference>
<dbReference type="PANTHER" id="PTHR33420:SF26">
    <property type="entry name" value="FIMBRIAL SUBUNIT"/>
    <property type="match status" value="1"/>
</dbReference>
<evidence type="ECO:0000259" key="2">
    <source>
        <dbReference type="Pfam" id="PF00419"/>
    </source>
</evidence>
<evidence type="ECO:0000313" key="4">
    <source>
        <dbReference type="Proteomes" id="UP000028640"/>
    </source>
</evidence>
<dbReference type="Pfam" id="PF00419">
    <property type="entry name" value="Fimbrial"/>
    <property type="match status" value="1"/>
</dbReference>
<proteinExistence type="predicted"/>
<dbReference type="InterPro" id="IPR008966">
    <property type="entry name" value="Adhesion_dom_sf"/>
</dbReference>
<reference evidence="3 4" key="1">
    <citation type="submission" date="2014-05" db="EMBL/GenBank/DDBJ databases">
        <title>ATOL: Assembling a taxonomically balanced genome-scale reconstruction of the evolutionary history of the Enterobacteriaceae.</title>
        <authorList>
            <person name="Plunkett G.III."/>
            <person name="Neeno-Eckwall E.C."/>
            <person name="Glasner J.D."/>
            <person name="Perna N.T."/>
        </authorList>
    </citation>
    <scope>NUCLEOTIDE SEQUENCE [LARGE SCALE GENOMIC DNA]</scope>
    <source>
        <strain evidence="3 4">ATCC 33852</strain>
    </source>
</reference>
<dbReference type="Proteomes" id="UP000028640">
    <property type="component" value="Unassembled WGS sequence"/>
</dbReference>
<dbReference type="GO" id="GO:0043709">
    <property type="term" value="P:cell adhesion involved in single-species biofilm formation"/>
    <property type="evidence" value="ECO:0007669"/>
    <property type="project" value="TreeGrafter"/>
</dbReference>
<dbReference type="AlphaFoldDB" id="A0A085GHH3"/>
<dbReference type="InterPro" id="IPR050263">
    <property type="entry name" value="Bact_Fimbrial_Adh_Pro"/>
</dbReference>
<keyword evidence="4" id="KW-1185">Reference proteome</keyword>
<gene>
    <name evidence="3" type="ORF">GEAM_1238</name>
</gene>
<feature type="chain" id="PRO_5001791381" description="Fimbrial-type adhesion domain-containing protein" evidence="1">
    <location>
        <begin position="25"/>
        <end position="176"/>
    </location>
</feature>
<dbReference type="EMBL" id="JMPJ01000038">
    <property type="protein sequence ID" value="KFC83168.1"/>
    <property type="molecule type" value="Genomic_DNA"/>
</dbReference>
<keyword evidence="1" id="KW-0732">Signal</keyword>
<dbReference type="RefSeq" id="WP_051899425.1">
    <property type="nucleotide sequence ID" value="NZ_JMPJ01000038.1"/>
</dbReference>
<dbReference type="PANTHER" id="PTHR33420">
    <property type="entry name" value="FIMBRIAL SUBUNIT ELFA-RELATED"/>
    <property type="match status" value="1"/>
</dbReference>
<accession>A0A085GHH3</accession>
<dbReference type="STRING" id="910964.GEAM_1238"/>
<dbReference type="OrthoDB" id="6455611at2"/>
<dbReference type="SUPFAM" id="SSF49401">
    <property type="entry name" value="Bacterial adhesins"/>
    <property type="match status" value="1"/>
</dbReference>
<feature type="domain" description="Fimbrial-type adhesion" evidence="2">
    <location>
        <begin position="30"/>
        <end position="175"/>
    </location>
</feature>
<dbReference type="InterPro" id="IPR000259">
    <property type="entry name" value="Adhesion_dom_fimbrial"/>
</dbReference>
<organism evidence="3 4">
    <name type="scientific">Ewingella americana (strain ATCC 33852 / DSM 4580 / CCUG 14506 / JCM 5911 / LMG 7869 / NCTC 12157 / CDC 1468-78)</name>
    <dbReference type="NCBI Taxonomy" id="910964"/>
    <lineage>
        <taxon>Bacteria</taxon>
        <taxon>Pseudomonadati</taxon>
        <taxon>Pseudomonadota</taxon>
        <taxon>Gammaproteobacteria</taxon>
        <taxon>Enterobacterales</taxon>
        <taxon>Yersiniaceae</taxon>
        <taxon>Ewingella</taxon>
    </lineage>
</organism>
<dbReference type="GO" id="GO:0009289">
    <property type="term" value="C:pilus"/>
    <property type="evidence" value="ECO:0007669"/>
    <property type="project" value="InterPro"/>
</dbReference>